<proteinExistence type="predicted"/>
<evidence type="ECO:0000313" key="1">
    <source>
        <dbReference type="EMBL" id="TDN50019.1"/>
    </source>
</evidence>
<sequence length="127" mass="14120">MTTRSDFADVAAVLGDYFAGLHHSDTALLKRAFHPEAHYFCATTGTLQHLDMARYFPIVDNRPSPASQGHPPADRILAIEFAGPVTAFVKAECAIPPRFFTDFLTLVKLGGRWQIISKVFHYELENG</sequence>
<dbReference type="EMBL" id="SNVV01000010">
    <property type="protein sequence ID" value="TDN50019.1"/>
    <property type="molecule type" value="Genomic_DNA"/>
</dbReference>
<dbReference type="InterPro" id="IPR032710">
    <property type="entry name" value="NTF2-like_dom_sf"/>
</dbReference>
<dbReference type="AlphaFoldDB" id="A0A4R6DZ94"/>
<dbReference type="RefSeq" id="WP_133592072.1">
    <property type="nucleotide sequence ID" value="NZ_SNVV01000010.1"/>
</dbReference>
<protein>
    <submittedName>
        <fullName evidence="1">Putative lumazine-binding protein</fullName>
    </submittedName>
</protein>
<reference evidence="1 2" key="1">
    <citation type="submission" date="2019-03" db="EMBL/GenBank/DDBJ databases">
        <title>Genomic Encyclopedia of Type Strains, Phase IV (KMG-IV): sequencing the most valuable type-strain genomes for metagenomic binning, comparative biology and taxonomic classification.</title>
        <authorList>
            <person name="Goeker M."/>
        </authorList>
    </citation>
    <scope>NUCLEOTIDE SEQUENCE [LARGE SCALE GENOMIC DNA]</scope>
    <source>
        <strain evidence="1 2">DSM 12121</strain>
    </source>
</reference>
<evidence type="ECO:0000313" key="2">
    <source>
        <dbReference type="Proteomes" id="UP000295129"/>
    </source>
</evidence>
<comment type="caution">
    <text evidence="1">The sequence shown here is derived from an EMBL/GenBank/DDBJ whole genome shotgun (WGS) entry which is preliminary data.</text>
</comment>
<name>A0A4R6DZ94_9RHOO</name>
<accession>A0A4R6DZ94</accession>
<dbReference type="Proteomes" id="UP000295129">
    <property type="component" value="Unassembled WGS sequence"/>
</dbReference>
<dbReference type="OrthoDB" id="5676998at2"/>
<dbReference type="SUPFAM" id="SSF54427">
    <property type="entry name" value="NTF2-like"/>
    <property type="match status" value="1"/>
</dbReference>
<keyword evidence="2" id="KW-1185">Reference proteome</keyword>
<gene>
    <name evidence="1" type="ORF">C7389_110113</name>
</gene>
<dbReference type="Gene3D" id="3.10.450.50">
    <property type="match status" value="1"/>
</dbReference>
<dbReference type="Pfam" id="PF12893">
    <property type="entry name" value="Lumazine_bd_2"/>
    <property type="match status" value="1"/>
</dbReference>
<dbReference type="InterPro" id="IPR039437">
    <property type="entry name" value="FrzH/put_lumazine-bd"/>
</dbReference>
<organism evidence="1 2">
    <name type="scientific">Azoarcus indigens</name>
    <dbReference type="NCBI Taxonomy" id="29545"/>
    <lineage>
        <taxon>Bacteria</taxon>
        <taxon>Pseudomonadati</taxon>
        <taxon>Pseudomonadota</taxon>
        <taxon>Betaproteobacteria</taxon>
        <taxon>Rhodocyclales</taxon>
        <taxon>Zoogloeaceae</taxon>
        <taxon>Azoarcus</taxon>
    </lineage>
</organism>